<evidence type="ECO:0000256" key="1">
    <source>
        <dbReference type="SAM" id="SignalP"/>
    </source>
</evidence>
<name>A0AAN6F1R2_EXODE</name>
<accession>A0AAN6F1R2</accession>
<keyword evidence="1" id="KW-0732">Signal</keyword>
<dbReference type="EMBL" id="JAJGCB010000003">
    <property type="protein sequence ID" value="KAJ8993897.1"/>
    <property type="molecule type" value="Genomic_DNA"/>
</dbReference>
<proteinExistence type="predicted"/>
<reference evidence="2" key="1">
    <citation type="submission" date="2023-01" db="EMBL/GenBank/DDBJ databases">
        <title>Exophiala dermititidis isolated from Cystic Fibrosis Patient.</title>
        <authorList>
            <person name="Kurbessoian T."/>
            <person name="Crocker A."/>
            <person name="Murante D."/>
            <person name="Hogan D.A."/>
            <person name="Stajich J.E."/>
        </authorList>
    </citation>
    <scope>NUCLEOTIDE SEQUENCE</scope>
    <source>
        <strain evidence="2">Ex8</strain>
    </source>
</reference>
<comment type="caution">
    <text evidence="2">The sequence shown here is derived from an EMBL/GenBank/DDBJ whole genome shotgun (WGS) entry which is preliminary data.</text>
</comment>
<feature type="chain" id="PRO_5043043391" description="Secreted protein" evidence="1">
    <location>
        <begin position="16"/>
        <end position="124"/>
    </location>
</feature>
<gene>
    <name evidence="2" type="ORF">HRR80_002400</name>
</gene>
<evidence type="ECO:0000313" key="2">
    <source>
        <dbReference type="EMBL" id="KAJ8993897.1"/>
    </source>
</evidence>
<dbReference type="AlphaFoldDB" id="A0AAN6F1R2"/>
<evidence type="ECO:0008006" key="4">
    <source>
        <dbReference type="Google" id="ProtNLM"/>
    </source>
</evidence>
<protein>
    <recommendedName>
        <fullName evidence="4">Secreted protein</fullName>
    </recommendedName>
</protein>
<dbReference type="Proteomes" id="UP001161757">
    <property type="component" value="Unassembled WGS sequence"/>
</dbReference>
<evidence type="ECO:0000313" key="3">
    <source>
        <dbReference type="Proteomes" id="UP001161757"/>
    </source>
</evidence>
<sequence>MVFFLFSTVLACAVSSRLQWSSPDRALSPVLVVISFPWEVVLCRHQLLKDDTARYWLSVTGVLNGGYCVVGPQDRSIGCSSLLPKDRKLQKLAPIGWYPGVIVHSESGTMSRQSSRVSDSPLYL</sequence>
<feature type="signal peptide" evidence="1">
    <location>
        <begin position="1"/>
        <end position="15"/>
    </location>
</feature>
<organism evidence="2 3">
    <name type="scientific">Exophiala dermatitidis</name>
    <name type="common">Black yeast-like fungus</name>
    <name type="synonym">Wangiella dermatitidis</name>
    <dbReference type="NCBI Taxonomy" id="5970"/>
    <lineage>
        <taxon>Eukaryota</taxon>
        <taxon>Fungi</taxon>
        <taxon>Dikarya</taxon>
        <taxon>Ascomycota</taxon>
        <taxon>Pezizomycotina</taxon>
        <taxon>Eurotiomycetes</taxon>
        <taxon>Chaetothyriomycetidae</taxon>
        <taxon>Chaetothyriales</taxon>
        <taxon>Herpotrichiellaceae</taxon>
        <taxon>Exophiala</taxon>
    </lineage>
</organism>